<comment type="caution">
    <text evidence="6">The sequence shown here is derived from an EMBL/GenBank/DDBJ whole genome shotgun (WGS) entry which is preliminary data.</text>
</comment>
<keyword evidence="3" id="KW-0238">DNA-binding</keyword>
<dbReference type="RefSeq" id="WP_101192624.1">
    <property type="nucleotide sequence ID" value="NZ_PIYS01000003.1"/>
</dbReference>
<dbReference type="Pfam" id="PF00589">
    <property type="entry name" value="Phage_integrase"/>
    <property type="match status" value="1"/>
</dbReference>
<dbReference type="SUPFAM" id="SSF56349">
    <property type="entry name" value="DNA breaking-rejoining enzymes"/>
    <property type="match status" value="1"/>
</dbReference>
<gene>
    <name evidence="6" type="ORF">CW360_02430</name>
</gene>
<dbReference type="GO" id="GO:0015074">
    <property type="term" value="P:DNA integration"/>
    <property type="evidence" value="ECO:0007669"/>
    <property type="project" value="UniProtKB-KW"/>
</dbReference>
<dbReference type="InterPro" id="IPR013762">
    <property type="entry name" value="Integrase-like_cat_sf"/>
</dbReference>
<evidence type="ECO:0000256" key="1">
    <source>
        <dbReference type="ARBA" id="ARBA00008857"/>
    </source>
</evidence>
<dbReference type="Gene3D" id="3.30.160.390">
    <property type="entry name" value="Integrase, DNA-binding domain"/>
    <property type="match status" value="1"/>
</dbReference>
<dbReference type="Gene3D" id="1.10.150.130">
    <property type="match status" value="1"/>
</dbReference>
<dbReference type="Proteomes" id="UP000242861">
    <property type="component" value="Unassembled WGS sequence"/>
</dbReference>
<dbReference type="InterPro" id="IPR038488">
    <property type="entry name" value="Integrase_DNA-bd_sf"/>
</dbReference>
<dbReference type="PANTHER" id="PTHR30629:SF2">
    <property type="entry name" value="PROPHAGE INTEGRASE INTS-RELATED"/>
    <property type="match status" value="1"/>
</dbReference>
<dbReference type="InterPro" id="IPR025166">
    <property type="entry name" value="Integrase_DNA_bind_dom"/>
</dbReference>
<reference evidence="7" key="1">
    <citation type="submission" date="2017-12" db="EMBL/GenBank/DDBJ databases">
        <authorList>
            <person name="Yu X.-Y."/>
        </authorList>
    </citation>
    <scope>NUCLEOTIDE SEQUENCE [LARGE SCALE GENOMIC DNA]</scope>
    <source>
        <strain evidence="7">ZYSR67-Z</strain>
    </source>
</reference>
<protein>
    <submittedName>
        <fullName evidence="6">Integrase</fullName>
    </submittedName>
</protein>
<evidence type="ECO:0000256" key="3">
    <source>
        <dbReference type="ARBA" id="ARBA00023125"/>
    </source>
</evidence>
<sequence>MPEPIKLTKTKVEALKPDPEKQIVVWDSALTGFGVRLSPGGSKTFFVQGRLRGTQQLVKFTIGKFGPALTAEQARADAEEALSAMRKGIDPRTKDKREQGAVTFGEMMTAYADMLKAAGKASARNVGNAIKKDIQTAFPKLWKKPAHEITIDDCVEIIAKLNDQGLPRQADKIRSYIKTAFTAAINARGNVKAPKAMRDMRLTVNPAQVIQKVAGSSQASERALSLAEFRAYWRRAQDLPEPRRSIAMLHVLTGGQRMEQLARVTLADIDHDAKLMRMADGKGRRQQPRVYWVPLLPQALECIKNVTGSGQFVFSSNGGLSPMHASYISNIASDICAAMAQAGELEGEPFTGKVIRATIETRLMKAPYRVSSDVLARLLSHGLGGVQAKHYAHDPMHEEQVEALEKLWRLLHDEAEPSAQVIQMRAAG</sequence>
<organism evidence="6 7">
    <name type="scientific">Pseudomonas fluvialis</name>
    <dbReference type="NCBI Taxonomy" id="1793966"/>
    <lineage>
        <taxon>Bacteria</taxon>
        <taxon>Pseudomonadati</taxon>
        <taxon>Pseudomonadota</taxon>
        <taxon>Gammaproteobacteria</taxon>
        <taxon>Pseudomonadales</taxon>
        <taxon>Pseudomonadaceae</taxon>
        <taxon>Pseudomonas</taxon>
    </lineage>
</organism>
<evidence type="ECO:0000259" key="5">
    <source>
        <dbReference type="PROSITE" id="PS51898"/>
    </source>
</evidence>
<dbReference type="EMBL" id="PIYS01000003">
    <property type="protein sequence ID" value="PKF72596.1"/>
    <property type="molecule type" value="Genomic_DNA"/>
</dbReference>
<dbReference type="GO" id="GO:0003677">
    <property type="term" value="F:DNA binding"/>
    <property type="evidence" value="ECO:0007669"/>
    <property type="project" value="UniProtKB-KW"/>
</dbReference>
<dbReference type="InterPro" id="IPR011010">
    <property type="entry name" value="DNA_brk_join_enz"/>
</dbReference>
<evidence type="ECO:0000256" key="2">
    <source>
        <dbReference type="ARBA" id="ARBA00022908"/>
    </source>
</evidence>
<keyword evidence="4" id="KW-0233">DNA recombination</keyword>
<proteinExistence type="inferred from homology"/>
<dbReference type="InterPro" id="IPR010998">
    <property type="entry name" value="Integrase_recombinase_N"/>
</dbReference>
<dbReference type="Gene3D" id="1.10.443.10">
    <property type="entry name" value="Intergrase catalytic core"/>
    <property type="match status" value="1"/>
</dbReference>
<comment type="similarity">
    <text evidence="1">Belongs to the 'phage' integrase family.</text>
</comment>
<accession>A0A2I0CTM3</accession>
<dbReference type="GO" id="GO:0006310">
    <property type="term" value="P:DNA recombination"/>
    <property type="evidence" value="ECO:0007669"/>
    <property type="project" value="UniProtKB-KW"/>
</dbReference>
<dbReference type="InterPro" id="IPR002104">
    <property type="entry name" value="Integrase_catalytic"/>
</dbReference>
<dbReference type="PROSITE" id="PS51898">
    <property type="entry name" value="TYR_RECOMBINASE"/>
    <property type="match status" value="1"/>
</dbReference>
<evidence type="ECO:0000313" key="7">
    <source>
        <dbReference type="Proteomes" id="UP000242861"/>
    </source>
</evidence>
<dbReference type="PANTHER" id="PTHR30629">
    <property type="entry name" value="PROPHAGE INTEGRASE"/>
    <property type="match status" value="1"/>
</dbReference>
<name>A0A2I0CTM3_9PSED</name>
<dbReference type="InterPro" id="IPR050808">
    <property type="entry name" value="Phage_Integrase"/>
</dbReference>
<keyword evidence="2" id="KW-0229">DNA integration</keyword>
<dbReference type="AlphaFoldDB" id="A0A2I0CTM3"/>
<evidence type="ECO:0000313" key="6">
    <source>
        <dbReference type="EMBL" id="PKF72596.1"/>
    </source>
</evidence>
<evidence type="ECO:0000256" key="4">
    <source>
        <dbReference type="ARBA" id="ARBA00023172"/>
    </source>
</evidence>
<feature type="domain" description="Tyr recombinase" evidence="5">
    <location>
        <begin position="219"/>
        <end position="405"/>
    </location>
</feature>
<dbReference type="Pfam" id="PF13356">
    <property type="entry name" value="Arm-DNA-bind_3"/>
    <property type="match status" value="1"/>
</dbReference>